<protein>
    <submittedName>
        <fullName evidence="1">Uncharacterized protein</fullName>
    </submittedName>
</protein>
<dbReference type="AlphaFoldDB" id="A0A2K3KQJ0"/>
<comment type="caution">
    <text evidence="1">The sequence shown here is derived from an EMBL/GenBank/DDBJ whole genome shotgun (WGS) entry which is preliminary data.</text>
</comment>
<evidence type="ECO:0000313" key="1">
    <source>
        <dbReference type="EMBL" id="PNX68558.1"/>
    </source>
</evidence>
<organism evidence="1 2">
    <name type="scientific">Trifolium pratense</name>
    <name type="common">Red clover</name>
    <dbReference type="NCBI Taxonomy" id="57577"/>
    <lineage>
        <taxon>Eukaryota</taxon>
        <taxon>Viridiplantae</taxon>
        <taxon>Streptophyta</taxon>
        <taxon>Embryophyta</taxon>
        <taxon>Tracheophyta</taxon>
        <taxon>Spermatophyta</taxon>
        <taxon>Magnoliopsida</taxon>
        <taxon>eudicotyledons</taxon>
        <taxon>Gunneridae</taxon>
        <taxon>Pentapetalae</taxon>
        <taxon>rosids</taxon>
        <taxon>fabids</taxon>
        <taxon>Fabales</taxon>
        <taxon>Fabaceae</taxon>
        <taxon>Papilionoideae</taxon>
        <taxon>50 kb inversion clade</taxon>
        <taxon>NPAAA clade</taxon>
        <taxon>Hologalegina</taxon>
        <taxon>IRL clade</taxon>
        <taxon>Trifolieae</taxon>
        <taxon>Trifolium</taxon>
    </lineage>
</organism>
<evidence type="ECO:0000313" key="2">
    <source>
        <dbReference type="Proteomes" id="UP000236291"/>
    </source>
</evidence>
<feature type="non-terminal residue" evidence="1">
    <location>
        <position position="1"/>
    </location>
</feature>
<dbReference type="EMBL" id="ASHM01230174">
    <property type="protein sequence ID" value="PNX68558.1"/>
    <property type="molecule type" value="Genomic_DNA"/>
</dbReference>
<gene>
    <name evidence="1" type="ORF">L195_g064034</name>
</gene>
<reference evidence="1 2" key="2">
    <citation type="journal article" date="2017" name="Front. Plant Sci.">
        <title>Gene Classification and Mining of Molecular Markers Useful in Red Clover (Trifolium pratense) Breeding.</title>
        <authorList>
            <person name="Istvanek J."/>
            <person name="Dluhosova J."/>
            <person name="Dluhos P."/>
            <person name="Patkova L."/>
            <person name="Nedelnik J."/>
            <person name="Repkova J."/>
        </authorList>
    </citation>
    <scope>NUCLEOTIDE SEQUENCE [LARGE SCALE GENOMIC DNA]</scope>
    <source>
        <strain evidence="2">cv. Tatra</strain>
        <tissue evidence="1">Young leaves</tissue>
    </source>
</reference>
<sequence length="33" mass="3620">EDAELGIGDTLCFTVSVPPDFIEVTVIKREVAR</sequence>
<dbReference type="Proteomes" id="UP000236291">
    <property type="component" value="Unassembled WGS sequence"/>
</dbReference>
<proteinExistence type="predicted"/>
<name>A0A2K3KQJ0_TRIPR</name>
<accession>A0A2K3KQJ0</accession>
<reference evidence="1 2" key="1">
    <citation type="journal article" date="2014" name="Am. J. Bot.">
        <title>Genome assembly and annotation for red clover (Trifolium pratense; Fabaceae).</title>
        <authorList>
            <person name="Istvanek J."/>
            <person name="Jaros M."/>
            <person name="Krenek A."/>
            <person name="Repkova J."/>
        </authorList>
    </citation>
    <scope>NUCLEOTIDE SEQUENCE [LARGE SCALE GENOMIC DNA]</scope>
    <source>
        <strain evidence="2">cv. Tatra</strain>
        <tissue evidence="1">Young leaves</tissue>
    </source>
</reference>